<reference evidence="3" key="1">
    <citation type="journal article" date="2017" name="bioRxiv">
        <title>Conservation of a gene cluster reveals novel cercosporin biosynthetic mechanisms and extends production to the genus Colletotrichum.</title>
        <authorList>
            <person name="de Jonge R."/>
            <person name="Ebert M.K."/>
            <person name="Huitt-Roehl C.R."/>
            <person name="Pal P."/>
            <person name="Suttle J.C."/>
            <person name="Spanner R.E."/>
            <person name="Neubauer J.D."/>
            <person name="Jurick W.M.II."/>
            <person name="Stott K.A."/>
            <person name="Secor G.A."/>
            <person name="Thomma B.P.H.J."/>
            <person name="Van de Peer Y."/>
            <person name="Townsend C.A."/>
            <person name="Bolton M.D."/>
        </authorList>
    </citation>
    <scope>NUCLEOTIDE SEQUENCE [LARGE SCALE GENOMIC DNA]</scope>
    <source>
        <strain evidence="3">CBS538.71</strain>
    </source>
</reference>
<evidence type="ECO:0000313" key="2">
    <source>
        <dbReference type="EMBL" id="PPJ50208.1"/>
    </source>
</evidence>
<sequence>MRTTECKAQDGETRQNKALRSETATECPPPAATPPDDAEETVNYRQSLVNLADASSDVVEPAKEYSLGLLDLPADLRNIIYEYSLLQPGRIQITPGLKQPALLATCRQIRSETRLMWFWRNKFTYTAVDCNIRPLYAFHTLYGGLLPQQVRVVVHASGRHNWKALMEWCKLVFEHKRHCFRGPDSSIDSQVMTAATIMLAQSGVPTWEVMKAATIMALQSKAPKWKYCERDLQLWRPVAGLIHASWTKDF</sequence>
<feature type="region of interest" description="Disordered" evidence="1">
    <location>
        <begin position="1"/>
        <end position="38"/>
    </location>
</feature>
<organism evidence="2 3">
    <name type="scientific">Cercospora berteroae</name>
    <dbReference type="NCBI Taxonomy" id="357750"/>
    <lineage>
        <taxon>Eukaryota</taxon>
        <taxon>Fungi</taxon>
        <taxon>Dikarya</taxon>
        <taxon>Ascomycota</taxon>
        <taxon>Pezizomycotina</taxon>
        <taxon>Dothideomycetes</taxon>
        <taxon>Dothideomycetidae</taxon>
        <taxon>Mycosphaerellales</taxon>
        <taxon>Mycosphaerellaceae</taxon>
        <taxon>Cercospora</taxon>
    </lineage>
</organism>
<dbReference type="OrthoDB" id="3643493at2759"/>
<proteinExistence type="predicted"/>
<dbReference type="Proteomes" id="UP000237631">
    <property type="component" value="Unassembled WGS sequence"/>
</dbReference>
<evidence type="ECO:0008006" key="4">
    <source>
        <dbReference type="Google" id="ProtNLM"/>
    </source>
</evidence>
<evidence type="ECO:0000313" key="3">
    <source>
        <dbReference type="Proteomes" id="UP000237631"/>
    </source>
</evidence>
<gene>
    <name evidence="2" type="ORF">CBER1_05208</name>
</gene>
<feature type="compositionally biased region" description="Basic and acidic residues" evidence="1">
    <location>
        <begin position="1"/>
        <end position="15"/>
    </location>
</feature>
<name>A0A2S6BRU1_9PEZI</name>
<evidence type="ECO:0000256" key="1">
    <source>
        <dbReference type="SAM" id="MobiDB-lite"/>
    </source>
</evidence>
<protein>
    <recommendedName>
        <fullName evidence="4">F-box domain-containing protein</fullName>
    </recommendedName>
</protein>
<comment type="caution">
    <text evidence="2">The sequence shown here is derived from an EMBL/GenBank/DDBJ whole genome shotgun (WGS) entry which is preliminary data.</text>
</comment>
<accession>A0A2S6BRU1</accession>
<dbReference type="AlphaFoldDB" id="A0A2S6BRU1"/>
<dbReference type="EMBL" id="PNEN01001791">
    <property type="protein sequence ID" value="PPJ50208.1"/>
    <property type="molecule type" value="Genomic_DNA"/>
</dbReference>
<keyword evidence="3" id="KW-1185">Reference proteome</keyword>